<dbReference type="EMBL" id="ML993585">
    <property type="protein sequence ID" value="KAF2170439.1"/>
    <property type="molecule type" value="Genomic_DNA"/>
</dbReference>
<sequence length="276" mass="32414">MADLTQQVGRDLFTDQANEILNDIFMRTVVHRDYRTGEKRPIVLKHFVVIARRALRLSLTCKKFHHPMIQMFYGQNTFAMEPVLESPTVSSSTPKRIDIDGRSTNKFRKEQNKNGLFRREPDTKPVLDVVARGHGLWVARSNLYARWDSNYLYRQAMLIPTQVQRTLMKNIIITFYVEACDEDQDFQKTHREGVTEDCGKWFSVLHSAAWLRDFDLETITIALVMYPKSYWRPLTRHARSEDATYEKAKETIKHHIDALLADVKAKKKEIKWPAEW</sequence>
<gene>
    <name evidence="1" type="ORF">M409DRAFT_19260</name>
</gene>
<dbReference type="Proteomes" id="UP000799537">
    <property type="component" value="Unassembled WGS sequence"/>
</dbReference>
<keyword evidence="2" id="KW-1185">Reference proteome</keyword>
<dbReference type="AlphaFoldDB" id="A0A6A6CXA8"/>
<organism evidence="1 2">
    <name type="scientific">Zasmidium cellare ATCC 36951</name>
    <dbReference type="NCBI Taxonomy" id="1080233"/>
    <lineage>
        <taxon>Eukaryota</taxon>
        <taxon>Fungi</taxon>
        <taxon>Dikarya</taxon>
        <taxon>Ascomycota</taxon>
        <taxon>Pezizomycotina</taxon>
        <taxon>Dothideomycetes</taxon>
        <taxon>Dothideomycetidae</taxon>
        <taxon>Mycosphaerellales</taxon>
        <taxon>Mycosphaerellaceae</taxon>
        <taxon>Zasmidium</taxon>
    </lineage>
</organism>
<evidence type="ECO:0000313" key="1">
    <source>
        <dbReference type="EMBL" id="KAF2170439.1"/>
    </source>
</evidence>
<name>A0A6A6CXA8_ZASCE</name>
<dbReference type="GeneID" id="54558125"/>
<protein>
    <submittedName>
        <fullName evidence="1">Uncharacterized protein</fullName>
    </submittedName>
</protein>
<proteinExistence type="predicted"/>
<dbReference type="RefSeq" id="XP_033671328.1">
    <property type="nucleotide sequence ID" value="XM_033804853.1"/>
</dbReference>
<accession>A0A6A6CXA8</accession>
<reference evidence="1" key="1">
    <citation type="journal article" date="2020" name="Stud. Mycol.">
        <title>101 Dothideomycetes genomes: a test case for predicting lifestyles and emergence of pathogens.</title>
        <authorList>
            <person name="Haridas S."/>
            <person name="Albert R."/>
            <person name="Binder M."/>
            <person name="Bloem J."/>
            <person name="Labutti K."/>
            <person name="Salamov A."/>
            <person name="Andreopoulos B."/>
            <person name="Baker S."/>
            <person name="Barry K."/>
            <person name="Bills G."/>
            <person name="Bluhm B."/>
            <person name="Cannon C."/>
            <person name="Castanera R."/>
            <person name="Culley D."/>
            <person name="Daum C."/>
            <person name="Ezra D."/>
            <person name="Gonzalez J."/>
            <person name="Henrissat B."/>
            <person name="Kuo A."/>
            <person name="Liang C."/>
            <person name="Lipzen A."/>
            <person name="Lutzoni F."/>
            <person name="Magnuson J."/>
            <person name="Mondo S."/>
            <person name="Nolan M."/>
            <person name="Ohm R."/>
            <person name="Pangilinan J."/>
            <person name="Park H.-J."/>
            <person name="Ramirez L."/>
            <person name="Alfaro M."/>
            <person name="Sun H."/>
            <person name="Tritt A."/>
            <person name="Yoshinaga Y."/>
            <person name="Zwiers L.-H."/>
            <person name="Turgeon B."/>
            <person name="Goodwin S."/>
            <person name="Spatafora J."/>
            <person name="Crous P."/>
            <person name="Grigoriev I."/>
        </authorList>
    </citation>
    <scope>NUCLEOTIDE SEQUENCE</scope>
    <source>
        <strain evidence="1">ATCC 36951</strain>
    </source>
</reference>
<evidence type="ECO:0000313" key="2">
    <source>
        <dbReference type="Proteomes" id="UP000799537"/>
    </source>
</evidence>